<name>A0A939BME9_9FIRM</name>
<reference evidence="1" key="1">
    <citation type="submission" date="2021-01" db="EMBL/GenBank/DDBJ databases">
        <title>Genomic Encyclopedia of Type Strains, Phase IV (KMG-IV): sequencing the most valuable type-strain genomes for metagenomic binning, comparative biology and taxonomic classification.</title>
        <authorList>
            <person name="Goeker M."/>
        </authorList>
    </citation>
    <scope>NUCLEOTIDE SEQUENCE</scope>
    <source>
        <strain evidence="1">DSM 23230</strain>
    </source>
</reference>
<sequence>MKIFNPFTRITTDNGEEEDNINDPFILFLILILLIQSDINILK</sequence>
<evidence type="ECO:0000313" key="2">
    <source>
        <dbReference type="Proteomes" id="UP000774000"/>
    </source>
</evidence>
<evidence type="ECO:0000313" key="1">
    <source>
        <dbReference type="EMBL" id="MBM7556265.1"/>
    </source>
</evidence>
<organism evidence="1 2">
    <name type="scientific">Halanaerobacter jeridensis</name>
    <dbReference type="NCBI Taxonomy" id="706427"/>
    <lineage>
        <taxon>Bacteria</taxon>
        <taxon>Bacillati</taxon>
        <taxon>Bacillota</taxon>
        <taxon>Clostridia</taxon>
        <taxon>Halanaerobiales</taxon>
        <taxon>Halobacteroidaceae</taxon>
        <taxon>Halanaerobacter</taxon>
    </lineage>
</organism>
<comment type="caution">
    <text evidence="1">The sequence shown here is derived from an EMBL/GenBank/DDBJ whole genome shotgun (WGS) entry which is preliminary data.</text>
</comment>
<protein>
    <submittedName>
        <fullName evidence="1">Uncharacterized protein</fullName>
    </submittedName>
</protein>
<dbReference type="EMBL" id="JAFBDQ010000004">
    <property type="protein sequence ID" value="MBM7556265.1"/>
    <property type="molecule type" value="Genomic_DNA"/>
</dbReference>
<keyword evidence="2" id="KW-1185">Reference proteome</keyword>
<dbReference type="AlphaFoldDB" id="A0A939BME9"/>
<dbReference type="Proteomes" id="UP000774000">
    <property type="component" value="Unassembled WGS sequence"/>
</dbReference>
<accession>A0A939BME9</accession>
<proteinExistence type="predicted"/>
<gene>
    <name evidence="1" type="ORF">JOC47_001101</name>
</gene>